<organism evidence="1">
    <name type="scientific">viral metagenome</name>
    <dbReference type="NCBI Taxonomy" id="1070528"/>
    <lineage>
        <taxon>unclassified sequences</taxon>
        <taxon>metagenomes</taxon>
        <taxon>organismal metagenomes</taxon>
    </lineage>
</organism>
<reference evidence="1" key="1">
    <citation type="submission" date="2020-03" db="EMBL/GenBank/DDBJ databases">
        <title>The deep terrestrial virosphere.</title>
        <authorList>
            <person name="Holmfeldt K."/>
            <person name="Nilsson E."/>
            <person name="Simone D."/>
            <person name="Lopez-Fernandez M."/>
            <person name="Wu X."/>
            <person name="de Brujin I."/>
            <person name="Lundin D."/>
            <person name="Andersson A."/>
            <person name="Bertilsson S."/>
            <person name="Dopson M."/>
        </authorList>
    </citation>
    <scope>NUCLEOTIDE SEQUENCE</scope>
    <source>
        <strain evidence="1">TM448A02160</strain>
        <strain evidence="2">TM448B02823</strain>
    </source>
</reference>
<dbReference type="EMBL" id="MT144959">
    <property type="protein sequence ID" value="QJI01892.1"/>
    <property type="molecule type" value="Genomic_DNA"/>
</dbReference>
<dbReference type="AlphaFoldDB" id="A0A6H1ZV72"/>
<protein>
    <submittedName>
        <fullName evidence="1">Uncharacterized protein</fullName>
    </submittedName>
</protein>
<gene>
    <name evidence="1" type="ORF">TM448A02160_0008</name>
    <name evidence="2" type="ORF">TM448B02823_0001</name>
</gene>
<accession>A0A6H1ZV72</accession>
<evidence type="ECO:0000313" key="2">
    <source>
        <dbReference type="EMBL" id="QJI01892.1"/>
    </source>
</evidence>
<evidence type="ECO:0000313" key="1">
    <source>
        <dbReference type="EMBL" id="QJA51474.1"/>
    </source>
</evidence>
<sequence length="158" mass="18058">MKIGIGGPEEPGWTREQKEKVKMRIETIFYYHGYPQESSITLLSGHCSGVDIWAEEIAKEMGIKTVIFKPQIKQWHDFQLLKGYRSRNIDVAKESDVYYDIEPEGSCRHCRGTGLEVSELAHERKCRYCKGTGIYSGGTWTMNYAKKLGKEACQIVIS</sequence>
<dbReference type="EMBL" id="MT144266">
    <property type="protein sequence ID" value="QJA51474.1"/>
    <property type="molecule type" value="Genomic_DNA"/>
</dbReference>
<proteinExistence type="predicted"/>
<name>A0A6H1ZV72_9ZZZZ</name>